<dbReference type="EMBL" id="JAAXPE010000006">
    <property type="protein sequence ID" value="NKY85726.1"/>
    <property type="molecule type" value="Genomic_DNA"/>
</dbReference>
<comment type="caution">
    <text evidence="1">The sequence shown here is derived from an EMBL/GenBank/DDBJ whole genome shotgun (WGS) entry which is preliminary data.</text>
</comment>
<sequence>MRLTFLGKGGSNRDGCPTLYATDRDTYVVIGWRTDCAETVEIPHLLTGFLEPRTYLGSPLTDTGRGTFRLTGTPVADGEALSQMTMEPDETCIEVPKNERTYFGGTPADD</sequence>
<protein>
    <submittedName>
        <fullName evidence="1">Uncharacterized protein</fullName>
    </submittedName>
</protein>
<dbReference type="Proteomes" id="UP000523447">
    <property type="component" value="Unassembled WGS sequence"/>
</dbReference>
<evidence type="ECO:0000313" key="1">
    <source>
        <dbReference type="EMBL" id="NKY85726.1"/>
    </source>
</evidence>
<name>A0A7X6LX18_9NOCA</name>
<gene>
    <name evidence="1" type="ORF">HGA07_08830</name>
</gene>
<evidence type="ECO:0000313" key="2">
    <source>
        <dbReference type="Proteomes" id="UP000523447"/>
    </source>
</evidence>
<accession>A0A7X6LX18</accession>
<reference evidence="1 2" key="1">
    <citation type="submission" date="2020-04" db="EMBL/GenBank/DDBJ databases">
        <title>MicrobeNet Type strains.</title>
        <authorList>
            <person name="Nicholson A.C."/>
        </authorList>
    </citation>
    <scope>NUCLEOTIDE SEQUENCE [LARGE SCALE GENOMIC DNA]</scope>
    <source>
        <strain evidence="1 2">DSM 44445</strain>
    </source>
</reference>
<organism evidence="1 2">
    <name type="scientific">Nocardia veterana</name>
    <dbReference type="NCBI Taxonomy" id="132249"/>
    <lineage>
        <taxon>Bacteria</taxon>
        <taxon>Bacillati</taxon>
        <taxon>Actinomycetota</taxon>
        <taxon>Actinomycetes</taxon>
        <taxon>Mycobacteriales</taxon>
        <taxon>Nocardiaceae</taxon>
        <taxon>Nocardia</taxon>
    </lineage>
</organism>
<dbReference type="AlphaFoldDB" id="A0A7X6LX18"/>
<proteinExistence type="predicted"/>
<keyword evidence="2" id="KW-1185">Reference proteome</keyword>